<protein>
    <submittedName>
        <fullName evidence="2">Uncharacterized protein</fullName>
    </submittedName>
</protein>
<dbReference type="AlphaFoldDB" id="A0A370N7P5"/>
<sequence>MDNWSSKKRWTIFAAIFVGAFLIFHNSEKIAAWVQAGGSIAAVLIALEIASRQHRETLLMEERRRVWAQKALLTSALAISREAVRLLDSLPNEKDDETHAQGKVNQSIDLASIEDVHAALDKIPVDQFHDGATIVAVFEVKRSLRGVQHDYTAVQTQIWASNPGWRGNAAEIGKRQTVAREAVAKIEQAIAATATP</sequence>
<organism evidence="2 3">
    <name type="scientific">Paraburkholderia lacunae</name>
    <dbReference type="NCBI Taxonomy" id="2211104"/>
    <lineage>
        <taxon>Bacteria</taxon>
        <taxon>Pseudomonadati</taxon>
        <taxon>Pseudomonadota</taxon>
        <taxon>Betaproteobacteria</taxon>
        <taxon>Burkholderiales</taxon>
        <taxon>Burkholderiaceae</taxon>
        <taxon>Paraburkholderia</taxon>
    </lineage>
</organism>
<accession>A0A370N7P5</accession>
<dbReference type="OrthoDB" id="6958086at2"/>
<comment type="caution">
    <text evidence="2">The sequence shown here is derived from an EMBL/GenBank/DDBJ whole genome shotgun (WGS) entry which is preliminary data.</text>
</comment>
<name>A0A370N7P5_9BURK</name>
<feature type="transmembrane region" description="Helical" evidence="1">
    <location>
        <begin position="7"/>
        <end position="24"/>
    </location>
</feature>
<dbReference type="RefSeq" id="WP_115102003.1">
    <property type="nucleotide sequence ID" value="NZ_QHKS01000010.1"/>
</dbReference>
<evidence type="ECO:0000313" key="2">
    <source>
        <dbReference type="EMBL" id="RDK01611.1"/>
    </source>
</evidence>
<proteinExistence type="predicted"/>
<keyword evidence="1" id="KW-1133">Transmembrane helix</keyword>
<keyword evidence="1" id="KW-0812">Transmembrane</keyword>
<evidence type="ECO:0000256" key="1">
    <source>
        <dbReference type="SAM" id="Phobius"/>
    </source>
</evidence>
<keyword evidence="3" id="KW-1185">Reference proteome</keyword>
<dbReference type="Proteomes" id="UP000254875">
    <property type="component" value="Unassembled WGS sequence"/>
</dbReference>
<dbReference type="EMBL" id="QHKS01000010">
    <property type="protein sequence ID" value="RDK01611.1"/>
    <property type="molecule type" value="Genomic_DNA"/>
</dbReference>
<evidence type="ECO:0000313" key="3">
    <source>
        <dbReference type="Proteomes" id="UP000254875"/>
    </source>
</evidence>
<gene>
    <name evidence="2" type="ORF">DLM46_17575</name>
</gene>
<keyword evidence="1" id="KW-0472">Membrane</keyword>
<reference evidence="3" key="1">
    <citation type="submission" date="2018-05" db="EMBL/GenBank/DDBJ databases">
        <authorList>
            <person name="Feng T."/>
        </authorList>
    </citation>
    <scope>NUCLEOTIDE SEQUENCE [LARGE SCALE GENOMIC DNA]</scope>
    <source>
        <strain evidence="3">S27</strain>
    </source>
</reference>
<feature type="transmembrane region" description="Helical" evidence="1">
    <location>
        <begin position="30"/>
        <end position="50"/>
    </location>
</feature>